<keyword evidence="1" id="KW-0732">Signal</keyword>
<gene>
    <name evidence="3" type="ORF">D4L85_00800</name>
</gene>
<keyword evidence="4" id="KW-1185">Reference proteome</keyword>
<dbReference type="Gene3D" id="3.10.450.50">
    <property type="match status" value="1"/>
</dbReference>
<feature type="chain" id="PRO_5017195396" evidence="1">
    <location>
        <begin position="20"/>
        <end position="143"/>
    </location>
</feature>
<dbReference type="RefSeq" id="WP_119752532.1">
    <property type="nucleotide sequence ID" value="NZ_CP032382.1"/>
</dbReference>
<dbReference type="SUPFAM" id="SSF54427">
    <property type="entry name" value="NTF2-like"/>
    <property type="match status" value="1"/>
</dbReference>
<dbReference type="InterPro" id="IPR032710">
    <property type="entry name" value="NTF2-like_dom_sf"/>
</dbReference>
<dbReference type="OrthoDB" id="8114763at2"/>
<name>A0A385SDB3_9BACT</name>
<feature type="signal peptide" evidence="1">
    <location>
        <begin position="1"/>
        <end position="19"/>
    </location>
</feature>
<protein>
    <submittedName>
        <fullName evidence="3">Nuclear transport factor 2 family protein</fullName>
    </submittedName>
</protein>
<dbReference type="Proteomes" id="UP000266183">
    <property type="component" value="Chromosome"/>
</dbReference>
<dbReference type="EMBL" id="CP032382">
    <property type="protein sequence ID" value="AYB29209.1"/>
    <property type="molecule type" value="Genomic_DNA"/>
</dbReference>
<dbReference type="Pfam" id="PF14534">
    <property type="entry name" value="DUF4440"/>
    <property type="match status" value="1"/>
</dbReference>
<organism evidence="3 4">
    <name type="scientific">Chryseolinea soli</name>
    <dbReference type="NCBI Taxonomy" id="2321403"/>
    <lineage>
        <taxon>Bacteria</taxon>
        <taxon>Pseudomonadati</taxon>
        <taxon>Bacteroidota</taxon>
        <taxon>Cytophagia</taxon>
        <taxon>Cytophagales</taxon>
        <taxon>Fulvivirgaceae</taxon>
        <taxon>Chryseolinea</taxon>
    </lineage>
</organism>
<proteinExistence type="predicted"/>
<feature type="domain" description="DUF4440" evidence="2">
    <location>
        <begin position="29"/>
        <end position="131"/>
    </location>
</feature>
<evidence type="ECO:0000259" key="2">
    <source>
        <dbReference type="Pfam" id="PF14534"/>
    </source>
</evidence>
<accession>A0A385SDB3</accession>
<dbReference type="AlphaFoldDB" id="A0A385SDB3"/>
<dbReference type="InterPro" id="IPR027843">
    <property type="entry name" value="DUF4440"/>
</dbReference>
<evidence type="ECO:0000313" key="4">
    <source>
        <dbReference type="Proteomes" id="UP000266183"/>
    </source>
</evidence>
<sequence length="143" mass="16642">MKAILLFSLVMVFTCQLHAQNKSVETLKRMNEDWIRSYPSKDSVTLERIFANDFILISPDGNKMTRRDVIRNLRRQEILSVNIDSADVRMLDEKIGVVTAYMTFVFKEANTLKTGRVCYQDIYMQRKKRWVAVAAHVSLLSVH</sequence>
<dbReference type="KEGG" id="chk:D4L85_00800"/>
<evidence type="ECO:0000313" key="3">
    <source>
        <dbReference type="EMBL" id="AYB29209.1"/>
    </source>
</evidence>
<evidence type="ECO:0000256" key="1">
    <source>
        <dbReference type="SAM" id="SignalP"/>
    </source>
</evidence>
<reference evidence="4" key="1">
    <citation type="submission" date="2018-09" db="EMBL/GenBank/DDBJ databases">
        <title>Chryseolinea sp. KIS68-18 isolated from soil.</title>
        <authorList>
            <person name="Weon H.-Y."/>
            <person name="Kwon S.-W."/>
            <person name="Lee S.A."/>
        </authorList>
    </citation>
    <scope>NUCLEOTIDE SEQUENCE [LARGE SCALE GENOMIC DNA]</scope>
    <source>
        <strain evidence="4">KIS68-18</strain>
    </source>
</reference>